<feature type="domain" description="GGDEF" evidence="5">
    <location>
        <begin position="257"/>
        <end position="390"/>
    </location>
</feature>
<sequence>MFAAIDAGDVAKTNAIDSDEVDPIFGEIGEQISGAAAASRANSDQHLHDLAVIQARVLFSTPLVFTFGLGLVVFFWRVLVSYQDQVKRAVEREAEAARRNEQRFRALVQNASDLVLICSPDGTVFYQSPATHGPWGYTDDALLDEAFTGLVHPEDTAAARDLWDQTQAVRGATKAVELRCQNAAGAWRHAELILSNLLDEPAVNGLIATVHDIQDRKIFEQQLTQQAFYDGLTGLPNRALLCDRIKQALVRTGRRNTNVGLLFLDLDKFKIINDSLGHQTGDELLIEVATRLKASVRAEDTVGRLGGDEFVVLLENIADDVSVLPVVEAIKKQFGRSFLLEGREIAVTASIGIAFGDASRDQADSLLRNADLAMYRAKAAGKGRHVIFDSSMQVDTLARLELENDLRAAIDGGQLRVHYQPIVPLKSERVTEVEALVRWQHPTQGMISPLDFIPLAEETGLIIPLGLWVLKEACRQAAIWHAQFPIDPPVVISVNLSPRQFQMPDLAEEVERTLQEAGLPARYLKLEITEGTIMLDVEATISTLSRLKAIGIKLAVDDFGTGYSSLAYLKRLPLDVLKIDRSFIKGIAENAEDKAIVQAILLLAKSLNLEVTAEGIENAEQAAMLNSWQCERGQGYYFARPMEADKATALLGRLGLSPLPRVA</sequence>
<dbReference type="Pfam" id="PF08448">
    <property type="entry name" value="PAS_4"/>
    <property type="match status" value="1"/>
</dbReference>
<gene>
    <name evidence="6" type="ORF">M8523_31420</name>
</gene>
<dbReference type="SMART" id="SM00052">
    <property type="entry name" value="EAL"/>
    <property type="match status" value="1"/>
</dbReference>
<evidence type="ECO:0000313" key="7">
    <source>
        <dbReference type="Proteomes" id="UP001165667"/>
    </source>
</evidence>
<evidence type="ECO:0000313" key="6">
    <source>
        <dbReference type="EMBL" id="MCW6512428.1"/>
    </source>
</evidence>
<dbReference type="PANTHER" id="PTHR44757">
    <property type="entry name" value="DIGUANYLATE CYCLASE DGCP"/>
    <property type="match status" value="1"/>
</dbReference>
<dbReference type="InterPro" id="IPR052155">
    <property type="entry name" value="Biofilm_reg_signaling"/>
</dbReference>
<dbReference type="InterPro" id="IPR035965">
    <property type="entry name" value="PAS-like_dom_sf"/>
</dbReference>
<evidence type="ECO:0000256" key="1">
    <source>
        <dbReference type="ARBA" id="ARBA00051114"/>
    </source>
</evidence>
<dbReference type="GO" id="GO:0071732">
    <property type="term" value="P:cellular response to nitric oxide"/>
    <property type="evidence" value="ECO:0007669"/>
    <property type="project" value="UniProtKB-ARBA"/>
</dbReference>
<dbReference type="PROSITE" id="PS50887">
    <property type="entry name" value="GGDEF"/>
    <property type="match status" value="1"/>
</dbReference>
<protein>
    <submittedName>
        <fullName evidence="6">EAL domain-containing protein</fullName>
    </submittedName>
</protein>
<dbReference type="InterPro" id="IPR001633">
    <property type="entry name" value="EAL_dom"/>
</dbReference>
<comment type="catalytic activity">
    <reaction evidence="1">
        <text>3',3'-c-di-GMP + H2O = 5'-phosphoguanylyl(3'-&gt;5')guanosine + H(+)</text>
        <dbReference type="Rhea" id="RHEA:24902"/>
        <dbReference type="ChEBI" id="CHEBI:15377"/>
        <dbReference type="ChEBI" id="CHEBI:15378"/>
        <dbReference type="ChEBI" id="CHEBI:58754"/>
        <dbReference type="ChEBI" id="CHEBI:58805"/>
        <dbReference type="EC" id="3.1.4.52"/>
    </reaction>
    <physiologicalReaction direction="left-to-right" evidence="1">
        <dbReference type="Rhea" id="RHEA:24903"/>
    </physiologicalReaction>
</comment>
<dbReference type="PROSITE" id="PS50112">
    <property type="entry name" value="PAS"/>
    <property type="match status" value="1"/>
</dbReference>
<dbReference type="Pfam" id="PF00563">
    <property type="entry name" value="EAL"/>
    <property type="match status" value="1"/>
</dbReference>
<dbReference type="EMBL" id="JAMOIM010000049">
    <property type="protein sequence ID" value="MCW6512428.1"/>
    <property type="molecule type" value="Genomic_DNA"/>
</dbReference>
<dbReference type="SUPFAM" id="SSF55785">
    <property type="entry name" value="PYP-like sensor domain (PAS domain)"/>
    <property type="match status" value="1"/>
</dbReference>
<dbReference type="PANTHER" id="PTHR44757:SF2">
    <property type="entry name" value="BIOFILM ARCHITECTURE MAINTENANCE PROTEIN MBAA"/>
    <property type="match status" value="1"/>
</dbReference>
<dbReference type="AlphaFoldDB" id="A0AA41Z8F7"/>
<dbReference type="Pfam" id="PF00990">
    <property type="entry name" value="GGDEF"/>
    <property type="match status" value="1"/>
</dbReference>
<dbReference type="GO" id="GO:0071111">
    <property type="term" value="F:cyclic-guanylate-specific phosphodiesterase activity"/>
    <property type="evidence" value="ECO:0007669"/>
    <property type="project" value="UniProtKB-EC"/>
</dbReference>
<dbReference type="InterPro" id="IPR043128">
    <property type="entry name" value="Rev_trsase/Diguanyl_cyclase"/>
</dbReference>
<dbReference type="Gene3D" id="3.20.20.450">
    <property type="entry name" value="EAL domain"/>
    <property type="match status" value="1"/>
</dbReference>
<dbReference type="NCBIfam" id="TIGR00229">
    <property type="entry name" value="sensory_box"/>
    <property type="match status" value="1"/>
</dbReference>
<organism evidence="6 7">
    <name type="scientific">Lichenifustis flavocetrariae</name>
    <dbReference type="NCBI Taxonomy" id="2949735"/>
    <lineage>
        <taxon>Bacteria</taxon>
        <taxon>Pseudomonadati</taxon>
        <taxon>Pseudomonadota</taxon>
        <taxon>Alphaproteobacteria</taxon>
        <taxon>Hyphomicrobiales</taxon>
        <taxon>Lichenihabitantaceae</taxon>
        <taxon>Lichenifustis</taxon>
    </lineage>
</organism>
<dbReference type="SUPFAM" id="SSF141868">
    <property type="entry name" value="EAL domain-like"/>
    <property type="match status" value="1"/>
</dbReference>
<feature type="transmembrane region" description="Helical" evidence="2">
    <location>
        <begin position="57"/>
        <end position="79"/>
    </location>
</feature>
<dbReference type="InterPro" id="IPR013656">
    <property type="entry name" value="PAS_4"/>
</dbReference>
<dbReference type="InterPro" id="IPR000160">
    <property type="entry name" value="GGDEF_dom"/>
</dbReference>
<proteinExistence type="predicted"/>
<keyword evidence="2" id="KW-0472">Membrane</keyword>
<evidence type="ECO:0000256" key="2">
    <source>
        <dbReference type="SAM" id="Phobius"/>
    </source>
</evidence>
<accession>A0AA41Z8F7</accession>
<feature type="domain" description="EAL" evidence="4">
    <location>
        <begin position="399"/>
        <end position="655"/>
    </location>
</feature>
<dbReference type="CDD" id="cd01949">
    <property type="entry name" value="GGDEF"/>
    <property type="match status" value="1"/>
</dbReference>
<name>A0AA41Z8F7_9HYPH</name>
<evidence type="ECO:0000259" key="3">
    <source>
        <dbReference type="PROSITE" id="PS50112"/>
    </source>
</evidence>
<comment type="caution">
    <text evidence="6">The sequence shown here is derived from an EMBL/GenBank/DDBJ whole genome shotgun (WGS) entry which is preliminary data.</text>
</comment>
<dbReference type="InterPro" id="IPR029787">
    <property type="entry name" value="Nucleotide_cyclase"/>
</dbReference>
<dbReference type="Gene3D" id="3.30.450.20">
    <property type="entry name" value="PAS domain"/>
    <property type="match status" value="1"/>
</dbReference>
<dbReference type="CDD" id="cd01948">
    <property type="entry name" value="EAL"/>
    <property type="match status" value="1"/>
</dbReference>
<dbReference type="FunFam" id="3.30.70.270:FF:000001">
    <property type="entry name" value="Diguanylate cyclase domain protein"/>
    <property type="match status" value="1"/>
</dbReference>
<evidence type="ECO:0000259" key="5">
    <source>
        <dbReference type="PROSITE" id="PS50887"/>
    </source>
</evidence>
<reference evidence="6" key="1">
    <citation type="submission" date="2022-05" db="EMBL/GenBank/DDBJ databases">
        <authorList>
            <person name="Pankratov T."/>
        </authorList>
    </citation>
    <scope>NUCLEOTIDE SEQUENCE</scope>
    <source>
        <strain evidence="6">BP6-180914</strain>
    </source>
</reference>
<dbReference type="SMART" id="SM00091">
    <property type="entry name" value="PAS"/>
    <property type="match status" value="1"/>
</dbReference>
<dbReference type="RefSeq" id="WP_282588804.1">
    <property type="nucleotide sequence ID" value="NZ_JAMOIM010000049.1"/>
</dbReference>
<keyword evidence="2" id="KW-0812">Transmembrane</keyword>
<keyword evidence="2" id="KW-1133">Transmembrane helix</keyword>
<feature type="domain" description="PAS" evidence="3">
    <location>
        <begin position="100"/>
        <end position="172"/>
    </location>
</feature>
<dbReference type="SMART" id="SM00267">
    <property type="entry name" value="GGDEF"/>
    <property type="match status" value="1"/>
</dbReference>
<keyword evidence="7" id="KW-1185">Reference proteome</keyword>
<dbReference type="SUPFAM" id="SSF55073">
    <property type="entry name" value="Nucleotide cyclase"/>
    <property type="match status" value="1"/>
</dbReference>
<dbReference type="Proteomes" id="UP001165667">
    <property type="component" value="Unassembled WGS sequence"/>
</dbReference>
<dbReference type="InterPro" id="IPR000014">
    <property type="entry name" value="PAS"/>
</dbReference>
<dbReference type="FunFam" id="3.20.20.450:FF:000001">
    <property type="entry name" value="Cyclic di-GMP phosphodiesterase yahA"/>
    <property type="match status" value="1"/>
</dbReference>
<evidence type="ECO:0000259" key="4">
    <source>
        <dbReference type="PROSITE" id="PS50883"/>
    </source>
</evidence>
<dbReference type="InterPro" id="IPR035919">
    <property type="entry name" value="EAL_sf"/>
</dbReference>
<dbReference type="PROSITE" id="PS50883">
    <property type="entry name" value="EAL"/>
    <property type="match status" value="1"/>
</dbReference>
<dbReference type="NCBIfam" id="TIGR00254">
    <property type="entry name" value="GGDEF"/>
    <property type="match status" value="1"/>
</dbReference>
<dbReference type="CDD" id="cd00130">
    <property type="entry name" value="PAS"/>
    <property type="match status" value="1"/>
</dbReference>
<dbReference type="Gene3D" id="3.30.70.270">
    <property type="match status" value="1"/>
</dbReference>